<dbReference type="Proteomes" id="UP001171299">
    <property type="component" value="Unassembled WGS sequence"/>
</dbReference>
<geneLocation type="plasmid" evidence="4">
    <name>pMSR2C</name>
</geneLocation>
<keyword evidence="6" id="KW-1185">Reference proteome</keyword>
<evidence type="ECO:0000313" key="3">
    <source>
        <dbReference type="EMBL" id="MDO6406597.1"/>
    </source>
</evidence>
<reference evidence="3" key="3">
    <citation type="submission" date="2023-07" db="EMBL/GenBank/DDBJ databases">
        <title>The extreme plant-growth-promoting properties of Pantoea phytobeneficialis PF55 revealed by functional and genomic analysis.</title>
        <authorList>
            <person name="Nascimento F.X."/>
            <person name="Marcio R.J."/>
        </authorList>
    </citation>
    <scope>NUCLEOTIDE SEQUENCE</scope>
    <source>
        <strain evidence="3">PF55</strain>
    </source>
</reference>
<reference evidence="4" key="2">
    <citation type="journal article" date="2020" name="Environ. Microbiol.">
        <title>The extreme plant-growth-promoting properties of Pantoea phytobeneficialis MSR2 revealed by functional and genomic analysis.</title>
        <authorList>
            <person name="Nascimento F.X."/>
            <person name="Hernandez A.G."/>
            <person name="Glick B.R."/>
            <person name="Rossi M.J."/>
        </authorList>
    </citation>
    <scope>NUCLEOTIDE SEQUENCE</scope>
    <source>
        <strain evidence="4">MSR2</strain>
    </source>
</reference>
<organism evidence="4 5">
    <name type="scientific">Pantoea phytobeneficialis</name>
    <dbReference type="NCBI Taxonomy" id="2052056"/>
    <lineage>
        <taxon>Bacteria</taxon>
        <taxon>Pseudomonadati</taxon>
        <taxon>Pseudomonadota</taxon>
        <taxon>Gammaproteobacteria</taxon>
        <taxon>Enterobacterales</taxon>
        <taxon>Erwiniaceae</taxon>
        <taxon>Pantoea</taxon>
    </lineage>
</organism>
<feature type="chain" id="PRO_5043026292" evidence="1">
    <location>
        <begin position="23"/>
        <end position="291"/>
    </location>
</feature>
<reference evidence="5" key="1">
    <citation type="submission" date="2017-11" db="EMBL/GenBank/DDBJ databases">
        <title>Genome sequence of Pantoea sp. MSR2.</title>
        <authorList>
            <person name="Nascimento F.X."/>
        </authorList>
    </citation>
    <scope>NUCLEOTIDE SEQUENCE [LARGE SCALE GENOMIC DNA]</scope>
    <source>
        <strain evidence="5">MSR2</strain>
        <plasmid evidence="5">pmsr2c</plasmid>
    </source>
</reference>
<dbReference type="CDD" id="cd13606">
    <property type="entry name" value="PBP2_ProX_like"/>
    <property type="match status" value="1"/>
</dbReference>
<dbReference type="Pfam" id="PF04069">
    <property type="entry name" value="OpuAC"/>
    <property type="match status" value="1"/>
</dbReference>
<feature type="signal peptide" evidence="1">
    <location>
        <begin position="1"/>
        <end position="22"/>
    </location>
</feature>
<dbReference type="EMBL" id="CP024639">
    <property type="protein sequence ID" value="QGR09689.1"/>
    <property type="molecule type" value="Genomic_DNA"/>
</dbReference>
<gene>
    <name evidence="4" type="ORF">CTZ24_24825</name>
    <name evidence="3" type="ORF">Q3404_08415</name>
</gene>
<proteinExistence type="predicted"/>
<evidence type="ECO:0000313" key="6">
    <source>
        <dbReference type="Proteomes" id="UP001171299"/>
    </source>
</evidence>
<sequence length="291" mass="31393">MKLSHLFAASLLSLAFCQVTHAAEASETIIIGSADFPESQVLATIYADALAAKNIHVERKMNIGSREVYMPALIDGSVNLMPEYTGAALQYFDKKSQAKTTEQVAGDLVKALPKGITMLTPSQAQDVVTLAVTEKTAEKFKLKDIGDLKTHSQSMTLGGPAEWKTRPEGLPGLKSVYGLEFKSYKTLDVCGPLTLSALVNGQVNVACVFSTDPSIKTRNLVSLNDTQNLNPVQNVVPLISSAKVNSTVTDTLNAISQALTTQDLIAMNARLDNHDDYDVIASDWLKAHKLN</sequence>
<dbReference type="Gene3D" id="3.40.190.10">
    <property type="entry name" value="Periplasmic binding protein-like II"/>
    <property type="match status" value="1"/>
</dbReference>
<accession>A0AAP9KS33</accession>
<dbReference type="AlphaFoldDB" id="A0AAP9KS33"/>
<dbReference type="RefSeq" id="WP_021183877.1">
    <property type="nucleotide sequence ID" value="NZ_CP024639.1"/>
</dbReference>
<dbReference type="InterPro" id="IPR007210">
    <property type="entry name" value="ABC_Gly_betaine_transp_sub-bd"/>
</dbReference>
<dbReference type="EMBL" id="JAUOOM010000006">
    <property type="protein sequence ID" value="MDO6406597.1"/>
    <property type="molecule type" value="Genomic_DNA"/>
</dbReference>
<dbReference type="SUPFAM" id="SSF53850">
    <property type="entry name" value="Periplasmic binding protein-like II"/>
    <property type="match status" value="1"/>
</dbReference>
<evidence type="ECO:0000313" key="5">
    <source>
        <dbReference type="Proteomes" id="UP000424872"/>
    </source>
</evidence>
<dbReference type="KEGG" id="ppho:CTZ24_24825"/>
<dbReference type="Proteomes" id="UP000424872">
    <property type="component" value="Plasmid pMSR2C"/>
</dbReference>
<keyword evidence="1" id="KW-0732">Signal</keyword>
<keyword evidence="4" id="KW-0614">Plasmid</keyword>
<dbReference type="Gene3D" id="3.40.190.120">
    <property type="entry name" value="Osmoprotection protein (prox), domain 2"/>
    <property type="match status" value="1"/>
</dbReference>
<name>A0AAP9KS33_9GAMM</name>
<dbReference type="GO" id="GO:0043190">
    <property type="term" value="C:ATP-binding cassette (ABC) transporter complex"/>
    <property type="evidence" value="ECO:0007669"/>
    <property type="project" value="InterPro"/>
</dbReference>
<evidence type="ECO:0000256" key="1">
    <source>
        <dbReference type="SAM" id="SignalP"/>
    </source>
</evidence>
<protein>
    <submittedName>
        <fullName evidence="3 4">ABC transporter substrate-binding protein</fullName>
    </submittedName>
</protein>
<geneLocation type="plasmid" evidence="5">
    <name>pmsr2c</name>
</geneLocation>
<dbReference type="GO" id="GO:0022857">
    <property type="term" value="F:transmembrane transporter activity"/>
    <property type="evidence" value="ECO:0007669"/>
    <property type="project" value="InterPro"/>
</dbReference>
<evidence type="ECO:0000313" key="4">
    <source>
        <dbReference type="EMBL" id="QGR09689.1"/>
    </source>
</evidence>
<evidence type="ECO:0000259" key="2">
    <source>
        <dbReference type="Pfam" id="PF04069"/>
    </source>
</evidence>
<feature type="domain" description="ABC-type glycine betaine transport system substrate-binding" evidence="2">
    <location>
        <begin position="28"/>
        <end position="286"/>
    </location>
</feature>